<evidence type="ECO:0000313" key="3">
    <source>
        <dbReference type="EMBL" id="CAD8511710.1"/>
    </source>
</evidence>
<dbReference type="InterPro" id="IPR029001">
    <property type="entry name" value="ITPase-like_fam"/>
</dbReference>
<dbReference type="AlphaFoldDB" id="A0A7S0I5R4"/>
<dbReference type="EMBL" id="HBEP01037689">
    <property type="protein sequence ID" value="CAD8511710.1"/>
    <property type="molecule type" value="Transcribed_RNA"/>
</dbReference>
<organism evidence="3">
    <name type="scientific">Phaeocystis antarctica</name>
    <dbReference type="NCBI Taxonomy" id="33657"/>
    <lineage>
        <taxon>Eukaryota</taxon>
        <taxon>Haptista</taxon>
        <taxon>Haptophyta</taxon>
        <taxon>Prymnesiophyceae</taxon>
        <taxon>Phaeocystales</taxon>
        <taxon>Phaeocystaceae</taxon>
        <taxon>Phaeocystis</taxon>
    </lineage>
</organism>
<dbReference type="Gene3D" id="3.90.950.10">
    <property type="match status" value="1"/>
</dbReference>
<reference evidence="3" key="1">
    <citation type="submission" date="2021-01" db="EMBL/GenBank/DDBJ databases">
        <authorList>
            <person name="Corre E."/>
            <person name="Pelletier E."/>
            <person name="Niang G."/>
            <person name="Scheremetjew M."/>
            <person name="Finn R."/>
            <person name="Kale V."/>
            <person name="Holt S."/>
            <person name="Cochrane G."/>
            <person name="Meng A."/>
            <person name="Brown T."/>
            <person name="Cohen L."/>
        </authorList>
    </citation>
    <scope>NUCLEOTIDE SEQUENCE</scope>
    <source>
        <strain evidence="3">CCMP1374</strain>
    </source>
</reference>
<keyword evidence="1" id="KW-0378">Hydrolase</keyword>
<dbReference type="HAMAP" id="MF_00528">
    <property type="entry name" value="Maf"/>
    <property type="match status" value="1"/>
</dbReference>
<dbReference type="SUPFAM" id="SSF52972">
    <property type="entry name" value="ITPase-like"/>
    <property type="match status" value="1"/>
</dbReference>
<dbReference type="Pfam" id="PF13380">
    <property type="entry name" value="CoA_binding_2"/>
    <property type="match status" value="1"/>
</dbReference>
<dbReference type="InterPro" id="IPR003781">
    <property type="entry name" value="CoA-bd"/>
</dbReference>
<dbReference type="Gene3D" id="3.40.50.720">
    <property type="entry name" value="NAD(P)-binding Rossmann-like Domain"/>
    <property type="match status" value="1"/>
</dbReference>
<accession>A0A7S0I5R4</accession>
<evidence type="ECO:0000256" key="1">
    <source>
        <dbReference type="ARBA" id="ARBA00022801"/>
    </source>
</evidence>
<dbReference type="InterPro" id="IPR036291">
    <property type="entry name" value="NAD(P)-bd_dom_sf"/>
</dbReference>
<dbReference type="InterPro" id="IPR003697">
    <property type="entry name" value="Maf-like"/>
</dbReference>
<dbReference type="PANTHER" id="PTHR43213:SF4">
    <property type="entry name" value="7-METHYL-GTP PYROPHOSPHATASE"/>
    <property type="match status" value="1"/>
</dbReference>
<dbReference type="SUPFAM" id="SSF51735">
    <property type="entry name" value="NAD(P)-binding Rossmann-fold domains"/>
    <property type="match status" value="1"/>
</dbReference>
<feature type="domain" description="CoA-binding" evidence="2">
    <location>
        <begin position="250"/>
        <end position="360"/>
    </location>
</feature>
<protein>
    <recommendedName>
        <fullName evidence="2">CoA-binding domain-containing protein</fullName>
    </recommendedName>
</protein>
<proteinExistence type="inferred from homology"/>
<dbReference type="Pfam" id="PF02545">
    <property type="entry name" value="Maf"/>
    <property type="match status" value="1"/>
</dbReference>
<dbReference type="PANTHER" id="PTHR43213">
    <property type="entry name" value="BIFUNCTIONAL DTTP/UTP PYROPHOSPHATASE/METHYLTRANSFERASE PROTEIN-RELATED"/>
    <property type="match status" value="1"/>
</dbReference>
<evidence type="ECO:0000259" key="2">
    <source>
        <dbReference type="Pfam" id="PF13380"/>
    </source>
</evidence>
<name>A0A7S0I5R4_9EUKA</name>
<sequence>MLGAARLSSVSSLAMAAAGQAPSVATIEAAVASVTRLTEPPRFVLGSKSASRRAILEAATVGVPFDVVVPDIDEKAIGDRARDEPLALVTQIALAKADALLSSVTNDSHPGAVLLTGDQVVTYEGAIREKPSSLEEARAFIESYGRAPCGTVGAVCLHDLASGRRVLGVDVARITYAPMPAEVVDELLADEMTMWCAGGLMVEHPASAAYLQSIDGGVDNVMGLSSRLVASLLAELRAPADAGSAVLRQRSWAVVGDVLNPNKAASRIVERLESQGRPVALVNPRDKTGKCFTSLADAVLAGVVDAVDLVISPALGVGIVEDMWRLGIRYLFVQPGADSERVLQRARELGLVVETGCVLIQEIPPALPAVSPKL</sequence>
<dbReference type="GO" id="GO:0047429">
    <property type="term" value="F:nucleoside triphosphate diphosphatase activity"/>
    <property type="evidence" value="ECO:0007669"/>
    <property type="project" value="InterPro"/>
</dbReference>
<gene>
    <name evidence="3" type="ORF">PANT1444_LOCUS21367</name>
</gene>